<reference evidence="2" key="1">
    <citation type="submission" date="2021-05" db="EMBL/GenBank/DDBJ databases">
        <authorList>
            <person name="Alioto T."/>
            <person name="Alioto T."/>
            <person name="Gomez Garrido J."/>
        </authorList>
    </citation>
    <scope>NUCLEOTIDE SEQUENCE</scope>
</reference>
<feature type="transmembrane region" description="Helical" evidence="1">
    <location>
        <begin position="20"/>
        <end position="42"/>
    </location>
</feature>
<dbReference type="EMBL" id="HBUF01237882">
    <property type="protein sequence ID" value="CAG6675849.1"/>
    <property type="molecule type" value="Transcribed_RNA"/>
</dbReference>
<feature type="transmembrane region" description="Helical" evidence="1">
    <location>
        <begin position="62"/>
        <end position="83"/>
    </location>
</feature>
<keyword evidence="1" id="KW-0812">Transmembrane</keyword>
<feature type="transmembrane region" description="Helical" evidence="1">
    <location>
        <begin position="89"/>
        <end position="107"/>
    </location>
</feature>
<dbReference type="EMBL" id="HBUF01237883">
    <property type="protein sequence ID" value="CAG6675851.1"/>
    <property type="molecule type" value="Transcribed_RNA"/>
</dbReference>
<evidence type="ECO:0000313" key="2">
    <source>
        <dbReference type="EMBL" id="CAG6675849.1"/>
    </source>
</evidence>
<sequence length="109" mass="12944">MLPHISSLFFNMLDIIIYRTNNFTACSFIFHPIYLLLCISSIRDNKIDVKSAIRKHIQFDFLHFYFFVFSVLLYACKGPLFFIPKACLFIPYYSSRIVFFLLCFLLVNC</sequence>
<evidence type="ECO:0000256" key="1">
    <source>
        <dbReference type="SAM" id="Phobius"/>
    </source>
</evidence>
<accession>A0A8D8STW6</accession>
<keyword evidence="1" id="KW-0472">Membrane</keyword>
<dbReference type="AlphaFoldDB" id="A0A8D8STW6"/>
<protein>
    <submittedName>
        <fullName evidence="2">Uncharacterized protein</fullName>
    </submittedName>
</protein>
<keyword evidence="1" id="KW-1133">Transmembrane helix</keyword>
<proteinExistence type="predicted"/>
<name>A0A8D8STW6_9HEMI</name>
<organism evidence="2">
    <name type="scientific">Cacopsylla melanoneura</name>
    <dbReference type="NCBI Taxonomy" id="428564"/>
    <lineage>
        <taxon>Eukaryota</taxon>
        <taxon>Metazoa</taxon>
        <taxon>Ecdysozoa</taxon>
        <taxon>Arthropoda</taxon>
        <taxon>Hexapoda</taxon>
        <taxon>Insecta</taxon>
        <taxon>Pterygota</taxon>
        <taxon>Neoptera</taxon>
        <taxon>Paraneoptera</taxon>
        <taxon>Hemiptera</taxon>
        <taxon>Sternorrhyncha</taxon>
        <taxon>Psylloidea</taxon>
        <taxon>Psyllidae</taxon>
        <taxon>Psyllinae</taxon>
        <taxon>Cacopsylla</taxon>
    </lineage>
</organism>